<dbReference type="InterPro" id="IPR011050">
    <property type="entry name" value="Pectin_lyase_fold/virulence"/>
</dbReference>
<dbReference type="STRING" id="217031.ABB05_17845"/>
<feature type="region of interest" description="Disordered" evidence="5">
    <location>
        <begin position="363"/>
        <end position="412"/>
    </location>
</feature>
<dbReference type="InterPro" id="IPR012334">
    <property type="entry name" value="Pectin_lyas_fold"/>
</dbReference>
<proteinExistence type="inferred from homology"/>
<protein>
    <submittedName>
        <fullName evidence="7">Pectinesterase</fullName>
    </submittedName>
</protein>
<keyword evidence="4" id="KW-0119">Carbohydrate metabolism</keyword>
<dbReference type="InterPro" id="IPR003961">
    <property type="entry name" value="FN3_dom"/>
</dbReference>
<dbReference type="AlphaFoldDB" id="A0A177ZJM7"/>
<dbReference type="EMBL" id="LDJR01000058">
    <property type="protein sequence ID" value="OAK68015.1"/>
    <property type="molecule type" value="Genomic_DNA"/>
</dbReference>
<keyword evidence="4" id="KW-0624">Polysaccharide degradation</keyword>
<evidence type="ECO:0000256" key="4">
    <source>
        <dbReference type="RuleBase" id="RU361173"/>
    </source>
</evidence>
<evidence type="ECO:0000256" key="3">
    <source>
        <dbReference type="ARBA" id="ARBA00023239"/>
    </source>
</evidence>
<sequence>MFCLIIFPLFSTPAKADNSKLPAFPGAEGFGYASVGGRGGEVYHVTSHELTGPGTFHDALMTAGDVPRTIVFDISGEITIPKTVVNNKSNITIAGQTAPGDGITIRGNTLRFINSHDIIIRFVRFRMGAQTDFNDDAMYIEDSQNVIIDHCTFSWATDEVLSIKSKNYEEPKSKNITVQWSIMSEGLLTHSMGGLIEMNTITMHHNVYAHNNDRNPKTKGQIDFVNNIVYNWGQYPYVAGGESGTKGYGNVVGNYFIAGLNSKDPEYAIVRGNENYQVFLENNRLDHNKNGILDGTDRGTDMVEVERPSVIVPKRFAYPLVHTQEPEEAYEFILDHAGASLSRDDVDKRVIDSVRDQTGVIIGHEDDVGGYPKLQKGTPSIDSDGDGMPDEWENANGLDPHDPADRNEDMHGEGYTNLEYYLNELAQASFPVDYPTSPPEWAGPPFTPPTEPTPEPDPEESSSETLLGMDGEWLRNVLIKDNSKNGIDNAKKWSIEKNLQVGDFVAGDRLTGSSIYRFTTIPDELKGMEWIRSAVNSRSASNDDLVSFYLVADTDVYVAHDSRIGSIPGWLTSYEETGEFIEDDQPVSFKLYKKHYPAGSFVVMGNNNNTKQMNYFIVLKPTKSDERPPTMAPTELEGEILDDATASLKWFSINDADTYLIYRSTSKERLKAMATSKSANFVDSSVELGYTYYYKVAALNAAGESPSSNEIELAVYDRSQPAPATPKELEILKAKSMSVELSWEAVEDVTGYSIYRANGEQGTYKKIAHTVMAEYTDEQLTPDTKYYNKVSATGVGGESKKSNSVSAKTGPPVVLPDIPSGLTAGKISTTTFEIFWEEVGMAESYNIYRKANEENNFSLIANTSSTSYVDKSVSNNQSGYIYKISALNEIGETDHSKELVIAMPLPQVPIELKVGLVGETFVGLIWTSGGGGNQFNIYREANGKVENVGYAKVETFYDRTVEPGVEYTYYLKAENARGESEASNKVTITPKQVNTASMRAFVEQFKETGEWNDEKSTHALTLHLSAVEIYEKQNKKEKVVKHMESFKQLAKKHKDGQVLPIHLYNILKSYANAMISKWKAE</sequence>
<feature type="domain" description="Fibronectin type-III" evidence="6">
    <location>
        <begin position="908"/>
        <end position="993"/>
    </location>
</feature>
<dbReference type="Pfam" id="PF00544">
    <property type="entry name" value="Pectate_lyase_4"/>
    <property type="match status" value="1"/>
</dbReference>
<dbReference type="InterPro" id="IPR002022">
    <property type="entry name" value="Pec_lyase"/>
</dbReference>
<dbReference type="SUPFAM" id="SSF49265">
    <property type="entry name" value="Fibronectin type III"/>
    <property type="match status" value="3"/>
</dbReference>
<evidence type="ECO:0000256" key="2">
    <source>
        <dbReference type="ARBA" id="ARBA00023180"/>
    </source>
</evidence>
<dbReference type="Pfam" id="PF00041">
    <property type="entry name" value="fn3"/>
    <property type="match status" value="1"/>
</dbReference>
<dbReference type="SMART" id="SM00656">
    <property type="entry name" value="Amb_all"/>
    <property type="match status" value="1"/>
</dbReference>
<organism evidence="7 8">
    <name type="scientific">Lederbergia galactosidilytica</name>
    <dbReference type="NCBI Taxonomy" id="217031"/>
    <lineage>
        <taxon>Bacteria</taxon>
        <taxon>Bacillati</taxon>
        <taxon>Bacillota</taxon>
        <taxon>Bacilli</taxon>
        <taxon>Bacillales</taxon>
        <taxon>Bacillaceae</taxon>
        <taxon>Lederbergia</taxon>
    </lineage>
</organism>
<evidence type="ECO:0000313" key="8">
    <source>
        <dbReference type="Proteomes" id="UP000077881"/>
    </source>
</evidence>
<dbReference type="CDD" id="cd00063">
    <property type="entry name" value="FN3"/>
    <property type="match status" value="2"/>
</dbReference>
<evidence type="ECO:0000256" key="1">
    <source>
        <dbReference type="ARBA" id="ARBA00022723"/>
    </source>
</evidence>
<feature type="region of interest" description="Disordered" evidence="5">
    <location>
        <begin position="431"/>
        <end position="465"/>
    </location>
</feature>
<dbReference type="PROSITE" id="PS50853">
    <property type="entry name" value="FN3"/>
    <property type="match status" value="2"/>
</dbReference>
<dbReference type="GO" id="GO:0000272">
    <property type="term" value="P:polysaccharide catabolic process"/>
    <property type="evidence" value="ECO:0007669"/>
    <property type="project" value="UniProtKB-KW"/>
</dbReference>
<name>A0A177ZJM7_9BACI</name>
<dbReference type="Pfam" id="PF22888">
    <property type="entry name" value="FIMAH"/>
    <property type="match status" value="1"/>
</dbReference>
<keyword evidence="8" id="KW-1185">Reference proteome</keyword>
<dbReference type="Proteomes" id="UP000077881">
    <property type="component" value="Unassembled WGS sequence"/>
</dbReference>
<dbReference type="InterPro" id="IPR052063">
    <property type="entry name" value="Polysaccharide_Lyase_1"/>
</dbReference>
<dbReference type="GO" id="GO:0005576">
    <property type="term" value="C:extracellular region"/>
    <property type="evidence" value="ECO:0007669"/>
    <property type="project" value="UniProtKB-SubCell"/>
</dbReference>
<dbReference type="SUPFAM" id="SSF51126">
    <property type="entry name" value="Pectin lyase-like"/>
    <property type="match status" value="1"/>
</dbReference>
<dbReference type="GO" id="GO:0046872">
    <property type="term" value="F:metal ion binding"/>
    <property type="evidence" value="ECO:0007669"/>
    <property type="project" value="UniProtKB-KW"/>
</dbReference>
<comment type="subcellular location">
    <subcellularLocation>
        <location evidence="4">Secreted</location>
    </subcellularLocation>
</comment>
<keyword evidence="1" id="KW-0479">Metal-binding</keyword>
<evidence type="ECO:0000256" key="5">
    <source>
        <dbReference type="SAM" id="MobiDB-lite"/>
    </source>
</evidence>
<feature type="compositionally biased region" description="Basic and acidic residues" evidence="5">
    <location>
        <begin position="399"/>
        <end position="412"/>
    </location>
</feature>
<feature type="compositionally biased region" description="Pro residues" evidence="5">
    <location>
        <begin position="436"/>
        <end position="453"/>
    </location>
</feature>
<dbReference type="Gene3D" id="2.60.40.10">
    <property type="entry name" value="Immunoglobulins"/>
    <property type="match status" value="4"/>
</dbReference>
<gene>
    <name evidence="7" type="ORF">ABB05_17845</name>
</gene>
<keyword evidence="3 4" id="KW-0456">Lyase</keyword>
<dbReference type="OrthoDB" id="9804686at2"/>
<accession>A0A177ZJM7</accession>
<dbReference type="InterPro" id="IPR036116">
    <property type="entry name" value="FN3_sf"/>
</dbReference>
<feature type="domain" description="Fibronectin type-III" evidence="6">
    <location>
        <begin position="725"/>
        <end position="812"/>
    </location>
</feature>
<dbReference type="PANTHER" id="PTHR42970">
    <property type="entry name" value="PECTATE LYASE C-RELATED"/>
    <property type="match status" value="1"/>
</dbReference>
<dbReference type="GO" id="GO:0016829">
    <property type="term" value="F:lyase activity"/>
    <property type="evidence" value="ECO:0007669"/>
    <property type="project" value="UniProtKB-KW"/>
</dbReference>
<evidence type="ECO:0000313" key="7">
    <source>
        <dbReference type="EMBL" id="OAK68015.1"/>
    </source>
</evidence>
<reference evidence="7 8" key="1">
    <citation type="submission" date="2015-05" db="EMBL/GenBank/DDBJ databases">
        <title>Comparison of genome.</title>
        <authorList>
            <person name="Zheng Z."/>
            <person name="Sun M."/>
        </authorList>
    </citation>
    <scope>NUCLEOTIDE SEQUENCE [LARGE SCALE GENOMIC DNA]</scope>
    <source>
        <strain evidence="7 8">G25-74</strain>
    </source>
</reference>
<dbReference type="PATRIC" id="fig|217031.6.peg.3869"/>
<dbReference type="InterPro" id="IPR054470">
    <property type="entry name" value="FIMAH_dom"/>
</dbReference>
<keyword evidence="2" id="KW-0325">Glycoprotein</keyword>
<keyword evidence="4" id="KW-0964">Secreted</keyword>
<dbReference type="PANTHER" id="PTHR42970:SF1">
    <property type="entry name" value="PECTATE LYASE C-RELATED"/>
    <property type="match status" value="1"/>
</dbReference>
<feature type="compositionally biased region" description="Acidic residues" evidence="5">
    <location>
        <begin position="383"/>
        <end position="393"/>
    </location>
</feature>
<comment type="caution">
    <text evidence="7">The sequence shown here is derived from an EMBL/GenBank/DDBJ whole genome shotgun (WGS) entry which is preliminary data.</text>
</comment>
<dbReference type="SMART" id="SM00060">
    <property type="entry name" value="FN3"/>
    <property type="match status" value="4"/>
</dbReference>
<dbReference type="InterPro" id="IPR013783">
    <property type="entry name" value="Ig-like_fold"/>
</dbReference>
<comment type="similarity">
    <text evidence="4">Belongs to the polysaccharide lyase 1 family.</text>
</comment>
<dbReference type="Gene3D" id="2.160.20.10">
    <property type="entry name" value="Single-stranded right-handed beta-helix, Pectin lyase-like"/>
    <property type="match status" value="1"/>
</dbReference>
<evidence type="ECO:0000259" key="6">
    <source>
        <dbReference type="PROSITE" id="PS50853"/>
    </source>
</evidence>